<sequence length="886" mass="100660">MHYLSNSNRRHQNSFSLTCRRPHFNSLFSIWYSIITFAFQVYIVVNSIQRFTKYIALPWPVDDQPFVELNAYVALIGAALILLPFYVAACMVKVGNFANDGGKWGRNDNSDKTTYENLHGNKLRRWFKIFWKHGGPTAPFLHICVAFCLLLPRLLIQARLIQHGFLSKADLWNTDLDFMITHKDRLVALKFLSTINETEISQKEAGGVQERPKTVTEKHLEDMAPISSEFLNYGLALFVYAVRYPSVFWRVNKGFSFIFSIETVLTALQQLLAFTGFTVLYKVHIYGPSQVLLRFSPLLLNILLSLLLFLAYNIVLLMSSSILYIYGLQKFREFEEQQVQKRHISWTEESRRLWGYIPHLSALLTLFLAISISAPLMYDFTLVYCGSLDGAVFVGVIGTVMHLLLWVLLWLGLTVKQSWRFKRSKDIIHPFNCGRSKTGNGSELELLNDKMELPLLVIENGQTYHITEKTPKDAIIDIVQTCMMHESSLNDYEDIYWLKSNFSFSKYVDRSVECDRKSQCKIQHKSSFSKQQKVTFEDGLAGTPVKRVRSFNSKSSNSVGRTRKPHVKFQNDCIINSSSGDYTTLRELVSDRGDEFQRPTLKFQSWSPLRFTDQYNGSVRPLLDEGDYSLLFDNRRIPNRILTPVVVHSGLPATPGDSTPRSTLSTDSGITKSQGDESNSEDNLTGSISESSTSPDKTGSDSSSGVHCNYVTIEKRSCSLENVPAMKPPRFKWKTFSLQRHLNPSTGNDLIDNSTLIASSLPENQLYDDFCEPTMIIGQQNNLSSDIQDGIHNERFVGVTNMQIASLNEQSDCMESPVLATSFHNDSTPSWLQYPTLGDSELYNKTYFVGQPVHNERLLLNQQNKRDSANFSLASSGDSDNNVLHS</sequence>
<evidence type="ECO:0000313" key="3">
    <source>
        <dbReference type="Proteomes" id="UP000694941"/>
    </source>
</evidence>
<feature type="transmembrane region" description="Helical" evidence="2">
    <location>
        <begin position="353"/>
        <end position="378"/>
    </location>
</feature>
<feature type="transmembrane region" description="Helical" evidence="2">
    <location>
        <begin position="230"/>
        <end position="251"/>
    </location>
</feature>
<dbReference type="RefSeq" id="XP_022250908.1">
    <property type="nucleotide sequence ID" value="XM_022395200.1"/>
</dbReference>
<keyword evidence="2" id="KW-0812">Transmembrane</keyword>
<feature type="region of interest" description="Disordered" evidence="1">
    <location>
        <begin position="650"/>
        <end position="705"/>
    </location>
</feature>
<dbReference type="GeneID" id="106467080"/>
<dbReference type="InterPro" id="IPR053291">
    <property type="entry name" value="Ommatidial_diff-associated"/>
</dbReference>
<dbReference type="PANTHER" id="PTHR21579">
    <property type="entry name" value="PROTEIN TINCAR"/>
    <property type="match status" value="1"/>
</dbReference>
<keyword evidence="2" id="KW-0472">Membrane</keyword>
<evidence type="ECO:0000313" key="4">
    <source>
        <dbReference type="RefSeq" id="XP_022250908.1"/>
    </source>
</evidence>
<evidence type="ECO:0000256" key="1">
    <source>
        <dbReference type="SAM" id="MobiDB-lite"/>
    </source>
</evidence>
<name>A0ABM1T4V2_LIMPO</name>
<keyword evidence="3" id="KW-1185">Reference proteome</keyword>
<keyword evidence="2" id="KW-1133">Transmembrane helix</keyword>
<feature type="transmembrane region" description="Helical" evidence="2">
    <location>
        <begin position="298"/>
        <end position="326"/>
    </location>
</feature>
<feature type="transmembrane region" description="Helical" evidence="2">
    <location>
        <begin position="30"/>
        <end position="49"/>
    </location>
</feature>
<evidence type="ECO:0000256" key="2">
    <source>
        <dbReference type="SAM" id="Phobius"/>
    </source>
</evidence>
<dbReference type="PANTHER" id="PTHR21579:SF20">
    <property type="entry name" value="PROTEIN TINCAR"/>
    <property type="match status" value="1"/>
</dbReference>
<feature type="compositionally biased region" description="Polar residues" evidence="1">
    <location>
        <begin position="656"/>
        <end position="705"/>
    </location>
</feature>
<accession>A0ABM1T4V2</accession>
<feature type="transmembrane region" description="Helical" evidence="2">
    <location>
        <begin position="69"/>
        <end position="89"/>
    </location>
</feature>
<reference evidence="4" key="1">
    <citation type="submission" date="2025-08" db="UniProtKB">
        <authorList>
            <consortium name="RefSeq"/>
        </authorList>
    </citation>
    <scope>IDENTIFICATION</scope>
    <source>
        <tissue evidence="4">Muscle</tissue>
    </source>
</reference>
<dbReference type="Proteomes" id="UP000694941">
    <property type="component" value="Unplaced"/>
</dbReference>
<proteinExistence type="predicted"/>
<feature type="transmembrane region" description="Helical" evidence="2">
    <location>
        <begin position="263"/>
        <end position="286"/>
    </location>
</feature>
<organism evidence="3 4">
    <name type="scientific">Limulus polyphemus</name>
    <name type="common">Atlantic horseshoe crab</name>
    <dbReference type="NCBI Taxonomy" id="6850"/>
    <lineage>
        <taxon>Eukaryota</taxon>
        <taxon>Metazoa</taxon>
        <taxon>Ecdysozoa</taxon>
        <taxon>Arthropoda</taxon>
        <taxon>Chelicerata</taxon>
        <taxon>Merostomata</taxon>
        <taxon>Xiphosura</taxon>
        <taxon>Limulidae</taxon>
        <taxon>Limulus</taxon>
    </lineage>
</organism>
<feature type="transmembrane region" description="Helical" evidence="2">
    <location>
        <begin position="138"/>
        <end position="156"/>
    </location>
</feature>
<gene>
    <name evidence="4" type="primary">LOC106467080</name>
</gene>
<feature type="transmembrane region" description="Helical" evidence="2">
    <location>
        <begin position="390"/>
        <end position="413"/>
    </location>
</feature>
<protein>
    <submittedName>
        <fullName evidence="4">Uncharacterized protein LOC106467080</fullName>
    </submittedName>
</protein>